<dbReference type="AlphaFoldDB" id="A0A923N7R1"/>
<dbReference type="Proteomes" id="UP000603640">
    <property type="component" value="Unassembled WGS sequence"/>
</dbReference>
<name>A0A923N7R1_9BACT</name>
<protein>
    <submittedName>
        <fullName evidence="1">Uncharacterized protein</fullName>
    </submittedName>
</protein>
<proteinExistence type="predicted"/>
<accession>A0A923N7R1</accession>
<evidence type="ECO:0000313" key="1">
    <source>
        <dbReference type="EMBL" id="MBC5992432.1"/>
    </source>
</evidence>
<sequence>MDLETGFAVLGFDDYQEFRRVRQLCEEKSKAIAYAGRLERIREIQAKNWVYYTHQGWQDYAHRRAEYYTYNPEQPRPKGLLTAKESIVSAAAELGRRAGYVANYVIVARK</sequence>
<gene>
    <name evidence="1" type="ORF">H8S84_06230</name>
</gene>
<dbReference type="RefSeq" id="WP_187066377.1">
    <property type="nucleotide sequence ID" value="NZ_JACRVF010000001.1"/>
</dbReference>
<comment type="caution">
    <text evidence="1">The sequence shown here is derived from an EMBL/GenBank/DDBJ whole genome shotgun (WGS) entry which is preliminary data.</text>
</comment>
<organism evidence="1 2">
    <name type="scientific">Pontibacter cellulosilyticus</name>
    <dbReference type="NCBI Taxonomy" id="1720253"/>
    <lineage>
        <taxon>Bacteria</taxon>
        <taxon>Pseudomonadati</taxon>
        <taxon>Bacteroidota</taxon>
        <taxon>Cytophagia</taxon>
        <taxon>Cytophagales</taxon>
        <taxon>Hymenobacteraceae</taxon>
        <taxon>Pontibacter</taxon>
    </lineage>
</organism>
<keyword evidence="2" id="KW-1185">Reference proteome</keyword>
<evidence type="ECO:0000313" key="2">
    <source>
        <dbReference type="Proteomes" id="UP000603640"/>
    </source>
</evidence>
<dbReference type="EMBL" id="JACRVF010000001">
    <property type="protein sequence ID" value="MBC5992432.1"/>
    <property type="molecule type" value="Genomic_DNA"/>
</dbReference>
<reference evidence="1" key="1">
    <citation type="submission" date="2020-08" db="EMBL/GenBank/DDBJ databases">
        <title>Pontibacter sp. SD6 16S ribosomal RNA gene Genome sequencing and assembly.</title>
        <authorList>
            <person name="Kang M."/>
        </authorList>
    </citation>
    <scope>NUCLEOTIDE SEQUENCE</scope>
    <source>
        <strain evidence="1">SD6</strain>
    </source>
</reference>